<dbReference type="Pfam" id="PF00235">
    <property type="entry name" value="Profilin"/>
    <property type="match status" value="1"/>
</dbReference>
<keyword evidence="4 6" id="KW-0009">Actin-binding</keyword>
<evidence type="ECO:0000313" key="7">
    <source>
        <dbReference type="EMBL" id="RKF62621.1"/>
    </source>
</evidence>
<gene>
    <name evidence="7" type="ORF">OnM2_032002</name>
</gene>
<dbReference type="InterPro" id="IPR048278">
    <property type="entry name" value="PFN"/>
</dbReference>
<keyword evidence="8" id="KW-1185">Reference proteome</keyword>
<dbReference type="OrthoDB" id="421374at2759"/>
<dbReference type="STRING" id="212602.A0A420HYW8"/>
<reference evidence="7 8" key="1">
    <citation type="journal article" date="2018" name="BMC Genomics">
        <title>Comparative genome analyses reveal sequence features reflecting distinct modes of host-adaptation between dicot and monocot powdery mildew.</title>
        <authorList>
            <person name="Wu Y."/>
            <person name="Ma X."/>
            <person name="Pan Z."/>
            <person name="Kale S.D."/>
            <person name="Song Y."/>
            <person name="King H."/>
            <person name="Zhang Q."/>
            <person name="Presley C."/>
            <person name="Deng X."/>
            <person name="Wei C.I."/>
            <person name="Xiao S."/>
        </authorList>
    </citation>
    <scope>NUCLEOTIDE SEQUENCE [LARGE SCALE GENOMIC DNA]</scope>
    <source>
        <strain evidence="7">UMSG2</strain>
    </source>
</reference>
<name>A0A420HYW8_9PEZI</name>
<dbReference type="InterPro" id="IPR005455">
    <property type="entry name" value="PFN_euk"/>
</dbReference>
<dbReference type="AlphaFoldDB" id="A0A420HYW8"/>
<keyword evidence="5" id="KW-0206">Cytoskeleton</keyword>
<dbReference type="GO" id="GO:0005938">
    <property type="term" value="C:cell cortex"/>
    <property type="evidence" value="ECO:0007669"/>
    <property type="project" value="TreeGrafter"/>
</dbReference>
<dbReference type="InterPro" id="IPR036140">
    <property type="entry name" value="PFN_sf"/>
</dbReference>
<evidence type="ECO:0000256" key="5">
    <source>
        <dbReference type="ARBA" id="ARBA00023212"/>
    </source>
</evidence>
<dbReference type="PANTHER" id="PTHR11604">
    <property type="entry name" value="PROFILIN"/>
    <property type="match status" value="1"/>
</dbReference>
<dbReference type="EMBL" id="MCFK01003222">
    <property type="protein sequence ID" value="RKF62621.1"/>
    <property type="molecule type" value="Genomic_DNA"/>
</dbReference>
<dbReference type="SMART" id="SM00392">
    <property type="entry name" value="PROF"/>
    <property type="match status" value="1"/>
</dbReference>
<dbReference type="Gene3D" id="3.30.450.30">
    <property type="entry name" value="Dynein light chain 2a, cytoplasmic"/>
    <property type="match status" value="1"/>
</dbReference>
<dbReference type="GO" id="GO:0005856">
    <property type="term" value="C:cytoskeleton"/>
    <property type="evidence" value="ECO:0007669"/>
    <property type="project" value="UniProtKB-SubCell"/>
</dbReference>
<comment type="caution">
    <text evidence="7">The sequence shown here is derived from an EMBL/GenBank/DDBJ whole genome shotgun (WGS) entry which is preliminary data.</text>
</comment>
<dbReference type="PRINTS" id="PR00392">
    <property type="entry name" value="PROFILIN"/>
</dbReference>
<evidence type="ECO:0000256" key="1">
    <source>
        <dbReference type="ARBA" id="ARBA00004245"/>
    </source>
</evidence>
<comment type="similarity">
    <text evidence="2 6">Belongs to the profilin family.</text>
</comment>
<dbReference type="Proteomes" id="UP000286134">
    <property type="component" value="Unassembled WGS sequence"/>
</dbReference>
<evidence type="ECO:0000256" key="4">
    <source>
        <dbReference type="ARBA" id="ARBA00023203"/>
    </source>
</evidence>
<evidence type="ECO:0000256" key="6">
    <source>
        <dbReference type="RuleBase" id="RU003909"/>
    </source>
</evidence>
<accession>A0A420HYW8</accession>
<dbReference type="CDD" id="cd00148">
    <property type="entry name" value="PROF"/>
    <property type="match status" value="1"/>
</dbReference>
<proteinExistence type="inferred from homology"/>
<evidence type="ECO:0000313" key="8">
    <source>
        <dbReference type="Proteomes" id="UP000286134"/>
    </source>
</evidence>
<dbReference type="PANTHER" id="PTHR11604:SF0">
    <property type="entry name" value="PROFILIN"/>
    <property type="match status" value="1"/>
</dbReference>
<dbReference type="SUPFAM" id="SSF55770">
    <property type="entry name" value="Profilin (actin-binding protein)"/>
    <property type="match status" value="1"/>
</dbReference>
<comment type="subcellular location">
    <subcellularLocation>
        <location evidence="1">Cytoplasm</location>
        <location evidence="1">Cytoskeleton</location>
    </subcellularLocation>
</comment>
<organism evidence="7 8">
    <name type="scientific">Erysiphe neolycopersici</name>
    <dbReference type="NCBI Taxonomy" id="212602"/>
    <lineage>
        <taxon>Eukaryota</taxon>
        <taxon>Fungi</taxon>
        <taxon>Dikarya</taxon>
        <taxon>Ascomycota</taxon>
        <taxon>Pezizomycotina</taxon>
        <taxon>Leotiomycetes</taxon>
        <taxon>Erysiphales</taxon>
        <taxon>Erysiphaceae</taxon>
        <taxon>Erysiphe</taxon>
    </lineage>
</organism>
<dbReference type="PRINTS" id="PR01640">
    <property type="entry name" value="PROFILINPLNT"/>
</dbReference>
<evidence type="ECO:0000256" key="3">
    <source>
        <dbReference type="ARBA" id="ARBA00022490"/>
    </source>
</evidence>
<sequence length="125" mass="13820">MSWQRALLGSGHVDLATIVGFEDQAIWASSKGFVPSADEIKEIISGLKQTNLDKLRVDGLYIAGERYVLTKSEDRTLIVRKGKEGVVIVKSKKAILIAHYNESMLATNCSFIVEGLADYLEKQGY</sequence>
<evidence type="ECO:0000256" key="2">
    <source>
        <dbReference type="ARBA" id="ARBA00010058"/>
    </source>
</evidence>
<dbReference type="GO" id="GO:0003785">
    <property type="term" value="F:actin monomer binding"/>
    <property type="evidence" value="ECO:0007669"/>
    <property type="project" value="TreeGrafter"/>
</dbReference>
<keyword evidence="3" id="KW-0963">Cytoplasm</keyword>
<protein>
    <recommendedName>
        <fullName evidence="6">Profilin</fullName>
    </recommendedName>
</protein>